<evidence type="ECO:0000313" key="2">
    <source>
        <dbReference type="EMBL" id="GFY61541.1"/>
    </source>
</evidence>
<gene>
    <name evidence="2" type="ORF">TNIN_81351</name>
</gene>
<feature type="compositionally biased region" description="Basic and acidic residues" evidence="1">
    <location>
        <begin position="53"/>
        <end position="70"/>
    </location>
</feature>
<protein>
    <submittedName>
        <fullName evidence="2">Uncharacterized protein</fullName>
    </submittedName>
</protein>
<comment type="caution">
    <text evidence="2">The sequence shown here is derived from an EMBL/GenBank/DDBJ whole genome shotgun (WGS) entry which is preliminary data.</text>
</comment>
<sequence>MLKISATERHSLNNSKRTNQTLDQLITPARYLTLKKYRKYFRGNYKQSKNSIARRDARSQNQWKDLKRNPSESVRQAEHLCDTFRPIICGCVNGFVLNGHLDIFS</sequence>
<dbReference type="Proteomes" id="UP000886998">
    <property type="component" value="Unassembled WGS sequence"/>
</dbReference>
<reference evidence="2" key="1">
    <citation type="submission" date="2020-08" db="EMBL/GenBank/DDBJ databases">
        <title>Multicomponent nature underlies the extraordinary mechanical properties of spider dragline silk.</title>
        <authorList>
            <person name="Kono N."/>
            <person name="Nakamura H."/>
            <person name="Mori M."/>
            <person name="Yoshida Y."/>
            <person name="Ohtoshi R."/>
            <person name="Malay A.D."/>
            <person name="Moran D.A.P."/>
            <person name="Tomita M."/>
            <person name="Numata K."/>
            <person name="Arakawa K."/>
        </authorList>
    </citation>
    <scope>NUCLEOTIDE SEQUENCE</scope>
</reference>
<dbReference type="AlphaFoldDB" id="A0A8X6Y271"/>
<evidence type="ECO:0000256" key="1">
    <source>
        <dbReference type="SAM" id="MobiDB-lite"/>
    </source>
</evidence>
<organism evidence="2 3">
    <name type="scientific">Trichonephila inaurata madagascariensis</name>
    <dbReference type="NCBI Taxonomy" id="2747483"/>
    <lineage>
        <taxon>Eukaryota</taxon>
        <taxon>Metazoa</taxon>
        <taxon>Ecdysozoa</taxon>
        <taxon>Arthropoda</taxon>
        <taxon>Chelicerata</taxon>
        <taxon>Arachnida</taxon>
        <taxon>Araneae</taxon>
        <taxon>Araneomorphae</taxon>
        <taxon>Entelegynae</taxon>
        <taxon>Araneoidea</taxon>
        <taxon>Nephilidae</taxon>
        <taxon>Trichonephila</taxon>
        <taxon>Trichonephila inaurata</taxon>
    </lineage>
</organism>
<keyword evidence="3" id="KW-1185">Reference proteome</keyword>
<feature type="region of interest" description="Disordered" evidence="1">
    <location>
        <begin position="48"/>
        <end position="70"/>
    </location>
</feature>
<name>A0A8X6Y271_9ARAC</name>
<proteinExistence type="predicted"/>
<accession>A0A8X6Y271</accession>
<evidence type="ECO:0000313" key="3">
    <source>
        <dbReference type="Proteomes" id="UP000886998"/>
    </source>
</evidence>
<dbReference type="EMBL" id="BMAV01013684">
    <property type="protein sequence ID" value="GFY61541.1"/>
    <property type="molecule type" value="Genomic_DNA"/>
</dbReference>